<evidence type="ECO:0008006" key="4">
    <source>
        <dbReference type="Google" id="ProtNLM"/>
    </source>
</evidence>
<feature type="region of interest" description="Disordered" evidence="1">
    <location>
        <begin position="158"/>
        <end position="226"/>
    </location>
</feature>
<dbReference type="AlphaFoldDB" id="A0A4P7UCP4"/>
<reference evidence="2 3" key="1">
    <citation type="journal article" date="2008" name="Int. J. Syst. Evol. Microbiol.">
        <title>Nocardioides daphniae sp. nov., isolated from Daphnia cucullata (Crustacea: Cladocera).</title>
        <authorList>
            <person name="Toth E.M."/>
            <person name="Keki Z."/>
            <person name="Homonnay Z.G."/>
            <person name="Borsodi A.K."/>
            <person name="Marialigeti K."/>
            <person name="Schumann P."/>
        </authorList>
    </citation>
    <scope>NUCLEOTIDE SEQUENCE [LARGE SCALE GENOMIC DNA]</scope>
    <source>
        <strain evidence="2 3">JCM 16608</strain>
    </source>
</reference>
<dbReference type="RefSeq" id="WP_135832859.1">
    <property type="nucleotide sequence ID" value="NZ_CP038462.1"/>
</dbReference>
<dbReference type="Proteomes" id="UP000297025">
    <property type="component" value="Chromosome"/>
</dbReference>
<name>A0A4P7UCP4_9ACTN</name>
<dbReference type="OrthoDB" id="5144031at2"/>
<evidence type="ECO:0000313" key="2">
    <source>
        <dbReference type="EMBL" id="QCC77816.1"/>
    </source>
</evidence>
<evidence type="ECO:0000313" key="3">
    <source>
        <dbReference type="Proteomes" id="UP000297025"/>
    </source>
</evidence>
<evidence type="ECO:0000256" key="1">
    <source>
        <dbReference type="SAM" id="MobiDB-lite"/>
    </source>
</evidence>
<gene>
    <name evidence="2" type="ORF">E2C04_12665</name>
</gene>
<feature type="compositionally biased region" description="Basic residues" evidence="1">
    <location>
        <begin position="158"/>
        <end position="172"/>
    </location>
</feature>
<dbReference type="EMBL" id="CP038462">
    <property type="protein sequence ID" value="QCC77816.1"/>
    <property type="molecule type" value="Genomic_DNA"/>
</dbReference>
<organism evidence="2 3">
    <name type="scientific">Nocardioides daphniae</name>
    <dbReference type="NCBI Taxonomy" id="402297"/>
    <lineage>
        <taxon>Bacteria</taxon>
        <taxon>Bacillati</taxon>
        <taxon>Actinomycetota</taxon>
        <taxon>Actinomycetes</taxon>
        <taxon>Propionibacteriales</taxon>
        <taxon>Nocardioidaceae</taxon>
        <taxon>Nocardioides</taxon>
    </lineage>
</organism>
<sequence length="226" mass="24347">MGKRIVLHVGAMKSGTSYLQTLLMDNKARLAEHGVVVPGARWGDQVAGVSHVLERQKVMRKPGEDAWQSLVDEVQAHDGTSVISMEFLGPVGLPKIEKVRDSFDGMRVEAVITARDLGRNIPAMWQEFVKNGGTTSLERYVEKVRARGGGRPVLARAEHRRHGPSLVRRARPRRGDRGDGAEAGCAGGGAVEAVRPDPGGRPGCGRPAGQVQRVAGAPRRSRWSAA</sequence>
<accession>A0A4P7UCP4</accession>
<dbReference type="KEGG" id="ndp:E2C04_12665"/>
<proteinExistence type="predicted"/>
<protein>
    <recommendedName>
        <fullName evidence="4">Sulfotransferase family protein</fullName>
    </recommendedName>
</protein>